<evidence type="ECO:0000313" key="9">
    <source>
        <dbReference type="Proteomes" id="UP000827889"/>
    </source>
</evidence>
<feature type="domain" description="EamA" evidence="8">
    <location>
        <begin position="23"/>
        <end position="150"/>
    </location>
</feature>
<comment type="subcellular location">
    <subcellularLocation>
        <location evidence="1 6">Membrane</location>
        <topology evidence="1 6">Multi-pass membrane protein</topology>
    </subcellularLocation>
</comment>
<feature type="transmembrane region" description="Helical" evidence="6">
    <location>
        <begin position="272"/>
        <end position="292"/>
    </location>
</feature>
<name>A0A8B8QXX5_9MYRT</name>
<dbReference type="SUPFAM" id="SSF103481">
    <property type="entry name" value="Multidrug resistance efflux transporter EmrE"/>
    <property type="match status" value="1"/>
</dbReference>
<feature type="compositionally biased region" description="Low complexity" evidence="7">
    <location>
        <begin position="329"/>
        <end position="338"/>
    </location>
</feature>
<dbReference type="Pfam" id="PF00892">
    <property type="entry name" value="EamA"/>
    <property type="match status" value="1"/>
</dbReference>
<feature type="transmembrane region" description="Helical" evidence="6">
    <location>
        <begin position="298"/>
        <end position="317"/>
    </location>
</feature>
<keyword evidence="9" id="KW-1185">Reference proteome</keyword>
<dbReference type="RefSeq" id="XP_030551157.1">
    <property type="nucleotide sequence ID" value="XM_030695297.2"/>
</dbReference>
<dbReference type="GO" id="GO:0016020">
    <property type="term" value="C:membrane"/>
    <property type="evidence" value="ECO:0007669"/>
    <property type="project" value="UniProtKB-SubCell"/>
</dbReference>
<evidence type="ECO:0000256" key="7">
    <source>
        <dbReference type="SAM" id="MobiDB-lite"/>
    </source>
</evidence>
<dbReference type="InterPro" id="IPR030184">
    <property type="entry name" value="WAT1-related"/>
</dbReference>
<reference evidence="10" key="1">
    <citation type="submission" date="2025-08" db="UniProtKB">
        <authorList>
            <consortium name="RefSeq"/>
        </authorList>
    </citation>
    <scope>IDENTIFICATION</scope>
    <source>
        <tissue evidence="10">Leaf</tissue>
    </source>
</reference>
<evidence type="ECO:0000313" key="10">
    <source>
        <dbReference type="RefSeq" id="XP_030551157.1"/>
    </source>
</evidence>
<dbReference type="Proteomes" id="UP000827889">
    <property type="component" value="Chromosome 6"/>
</dbReference>
<dbReference type="KEGG" id="rarg:115755753"/>
<feature type="transmembrane region" description="Helical" evidence="6">
    <location>
        <begin position="244"/>
        <end position="265"/>
    </location>
</feature>
<organism evidence="9 10">
    <name type="scientific">Rhodamnia argentea</name>
    <dbReference type="NCBI Taxonomy" id="178133"/>
    <lineage>
        <taxon>Eukaryota</taxon>
        <taxon>Viridiplantae</taxon>
        <taxon>Streptophyta</taxon>
        <taxon>Embryophyta</taxon>
        <taxon>Tracheophyta</taxon>
        <taxon>Spermatophyta</taxon>
        <taxon>Magnoliopsida</taxon>
        <taxon>eudicotyledons</taxon>
        <taxon>Gunneridae</taxon>
        <taxon>Pentapetalae</taxon>
        <taxon>rosids</taxon>
        <taxon>malvids</taxon>
        <taxon>Myrtales</taxon>
        <taxon>Myrtaceae</taxon>
        <taxon>Myrtoideae</taxon>
        <taxon>Myrteae</taxon>
        <taxon>Australasian group</taxon>
        <taxon>Rhodamnia</taxon>
    </lineage>
</organism>
<dbReference type="PANTHER" id="PTHR31218">
    <property type="entry name" value="WAT1-RELATED PROTEIN"/>
    <property type="match status" value="1"/>
</dbReference>
<keyword evidence="3 6" id="KW-0812">Transmembrane</keyword>
<protein>
    <recommendedName>
        <fullName evidence="6">WAT1-related protein</fullName>
    </recommendedName>
</protein>
<feature type="transmembrane region" description="Helical" evidence="6">
    <location>
        <begin position="208"/>
        <end position="229"/>
    </location>
</feature>
<proteinExistence type="inferred from homology"/>
<evidence type="ECO:0000256" key="6">
    <source>
        <dbReference type="RuleBase" id="RU363077"/>
    </source>
</evidence>
<dbReference type="InterPro" id="IPR000620">
    <property type="entry name" value="EamA_dom"/>
</dbReference>
<keyword evidence="5 6" id="KW-0472">Membrane</keyword>
<feature type="transmembrane region" description="Helical" evidence="6">
    <location>
        <begin position="100"/>
        <end position="120"/>
    </location>
</feature>
<comment type="similarity">
    <text evidence="2 6">Belongs to the drug/metabolite transporter (DMT) superfamily. Plant drug/metabolite exporter (P-DME) (TC 2.A.7.4) family.</text>
</comment>
<evidence type="ECO:0000256" key="2">
    <source>
        <dbReference type="ARBA" id="ARBA00007635"/>
    </source>
</evidence>
<dbReference type="AlphaFoldDB" id="A0A8B8QXX5"/>
<evidence type="ECO:0000256" key="3">
    <source>
        <dbReference type="ARBA" id="ARBA00022692"/>
    </source>
</evidence>
<dbReference type="OrthoDB" id="1746609at2759"/>
<keyword evidence="4 6" id="KW-1133">Transmembrane helix</keyword>
<feature type="transmembrane region" description="Helical" evidence="6">
    <location>
        <begin position="38"/>
        <end position="60"/>
    </location>
</feature>
<feature type="transmembrane region" description="Helical" evidence="6">
    <location>
        <begin position="132"/>
        <end position="155"/>
    </location>
</feature>
<evidence type="ECO:0000256" key="1">
    <source>
        <dbReference type="ARBA" id="ARBA00004141"/>
    </source>
</evidence>
<gene>
    <name evidence="10" type="primary">LOC115755753</name>
</gene>
<accession>A0A8B8QXX5</accession>
<feature type="region of interest" description="Disordered" evidence="7">
    <location>
        <begin position="328"/>
        <end position="350"/>
    </location>
</feature>
<dbReference type="GeneID" id="115755753"/>
<feature type="transmembrane region" description="Helical" evidence="6">
    <location>
        <begin position="72"/>
        <end position="94"/>
    </location>
</feature>
<sequence length="350" mass="37835">MVGGGGSGVVMVLVLTEFLEQGLSTMSKVAMSRGMSNFVFVAYSNALAIFFLFSASLFFYRKRRLPALTLSIAFRIFLMGLIATCLQLLMYVGIGYSSPTLASVMTDLAPAFTFILALISRMEKIDLRVQSSMAKIVGTIVCITGALIVTLYRGLPLTNGSPSMPQGLLLQPHSSWIIGGFLLGCAAFLLSVLLIVQTWILRDYPAELMLTLLTCVVVTIQSTIVALIMEKDVNAWMLKPDVELMTIVYSAFFVVAIRSVTHAWVCKTKGPVYISMFKPLGMIIASAMGVSLLGDTLYLGSVIGGVIIAIGFYAVIWGKAEEEKAVQESGSFSFKSSSPKVPLLNKPVEA</sequence>
<dbReference type="InterPro" id="IPR037185">
    <property type="entry name" value="EmrE-like"/>
</dbReference>
<evidence type="ECO:0000256" key="4">
    <source>
        <dbReference type="ARBA" id="ARBA00022989"/>
    </source>
</evidence>
<evidence type="ECO:0000259" key="8">
    <source>
        <dbReference type="Pfam" id="PF00892"/>
    </source>
</evidence>
<evidence type="ECO:0000256" key="5">
    <source>
        <dbReference type="ARBA" id="ARBA00023136"/>
    </source>
</evidence>
<dbReference type="GO" id="GO:0022857">
    <property type="term" value="F:transmembrane transporter activity"/>
    <property type="evidence" value="ECO:0007669"/>
    <property type="project" value="InterPro"/>
</dbReference>
<feature type="transmembrane region" description="Helical" evidence="6">
    <location>
        <begin position="175"/>
        <end position="196"/>
    </location>
</feature>